<dbReference type="Gene3D" id="6.10.250.330">
    <property type="match status" value="1"/>
</dbReference>
<comment type="function">
    <text evidence="2">Antitoxin component of a type II toxin-antitoxin (TA) system.</text>
</comment>
<dbReference type="SUPFAM" id="SSF143120">
    <property type="entry name" value="YefM-like"/>
    <property type="match status" value="1"/>
</dbReference>
<gene>
    <name evidence="3" type="ORF">FEA48_08270</name>
</gene>
<dbReference type="RefSeq" id="WP_138213346.1">
    <property type="nucleotide sequence ID" value="NZ_VASG01000002.1"/>
</dbReference>
<dbReference type="AlphaFoldDB" id="A0A5R9ACM2"/>
<reference evidence="3 4" key="1">
    <citation type="submission" date="2019-05" db="EMBL/GenBank/DDBJ databases">
        <authorList>
            <person name="Moore K."/>
            <person name="O'Neill P."/>
            <person name="Farbos A."/>
            <person name="Studholme D.J."/>
        </authorList>
    </citation>
    <scope>NUCLEOTIDE SEQUENCE [LARGE SCALE GENOMIC DNA]</scope>
    <source>
        <strain evidence="3 4">DSM 9128</strain>
    </source>
</reference>
<dbReference type="Pfam" id="PF02604">
    <property type="entry name" value="PhdYeFM_antitox"/>
    <property type="match status" value="1"/>
</dbReference>
<proteinExistence type="inferred from homology"/>
<evidence type="ECO:0000256" key="2">
    <source>
        <dbReference type="RuleBase" id="RU362080"/>
    </source>
</evidence>
<sequence>MQVLTFTQARADLKQTMDDVCRDHEPAVITRQRGEPVVMISLEDYNGMQETLYLLSSTANAKRLRESLDEVRAGKAQVKELTVEREVEKP</sequence>
<comment type="similarity">
    <text evidence="1 2">Belongs to the phD/YefM antitoxin family.</text>
</comment>
<dbReference type="NCBIfam" id="TIGR01552">
    <property type="entry name" value="phd_fam"/>
    <property type="match status" value="1"/>
</dbReference>
<accession>A0A5R9ACM2</accession>
<evidence type="ECO:0000256" key="1">
    <source>
        <dbReference type="ARBA" id="ARBA00009981"/>
    </source>
</evidence>
<dbReference type="InterPro" id="IPR051405">
    <property type="entry name" value="phD/YefM_antitoxin"/>
</dbReference>
<dbReference type="Proteomes" id="UP000307510">
    <property type="component" value="Unassembled WGS sequence"/>
</dbReference>
<dbReference type="InterPro" id="IPR006442">
    <property type="entry name" value="Antitoxin_Phd/YefM"/>
</dbReference>
<reference evidence="4" key="2">
    <citation type="submission" date="2019-06" db="EMBL/GenBank/DDBJ databases">
        <title>AzeR, a transcriptional regulator that responds to azelaic acid in Pseudomonas nitroreducens.</title>
        <authorList>
            <person name="Bez C."/>
            <person name="Javvadi S.G."/>
            <person name="Bertani I."/>
            <person name="Devescovi G."/>
            <person name="Studholme D.J."/>
            <person name="Geller A."/>
            <person name="Levy A."/>
            <person name="Venturi V."/>
        </authorList>
    </citation>
    <scope>NUCLEOTIDE SEQUENCE [LARGE SCALE GENOMIC DNA]</scope>
    <source>
        <strain evidence="4">DSM 9128</strain>
    </source>
</reference>
<comment type="caution">
    <text evidence="3">The sequence shown here is derived from an EMBL/GenBank/DDBJ whole genome shotgun (WGS) entry which is preliminary data.</text>
</comment>
<protein>
    <recommendedName>
        <fullName evidence="2">Antitoxin</fullName>
    </recommendedName>
</protein>
<name>A0A5R9ACM2_PSENT</name>
<evidence type="ECO:0000313" key="3">
    <source>
        <dbReference type="EMBL" id="TLP76383.1"/>
    </source>
</evidence>
<evidence type="ECO:0000313" key="4">
    <source>
        <dbReference type="Proteomes" id="UP000307510"/>
    </source>
</evidence>
<organism evidence="3 4">
    <name type="scientific">Pseudomonas nitroreducens</name>
    <dbReference type="NCBI Taxonomy" id="46680"/>
    <lineage>
        <taxon>Bacteria</taxon>
        <taxon>Pseudomonadati</taxon>
        <taxon>Pseudomonadota</taxon>
        <taxon>Gammaproteobacteria</taxon>
        <taxon>Pseudomonadales</taxon>
        <taxon>Pseudomonadaceae</taxon>
        <taxon>Pseudomonas</taxon>
    </lineage>
</organism>
<dbReference type="InterPro" id="IPR036165">
    <property type="entry name" value="YefM-like_sf"/>
</dbReference>
<dbReference type="Gene3D" id="3.40.1620.10">
    <property type="entry name" value="YefM-like domain"/>
    <property type="match status" value="1"/>
</dbReference>
<dbReference type="PANTHER" id="PTHR33713">
    <property type="entry name" value="ANTITOXIN YAFN-RELATED"/>
    <property type="match status" value="1"/>
</dbReference>
<dbReference type="PANTHER" id="PTHR33713:SF6">
    <property type="entry name" value="ANTITOXIN YEFM"/>
    <property type="match status" value="1"/>
</dbReference>
<dbReference type="EMBL" id="VASG01000002">
    <property type="protein sequence ID" value="TLP76383.1"/>
    <property type="molecule type" value="Genomic_DNA"/>
</dbReference>